<evidence type="ECO:0000313" key="4">
    <source>
        <dbReference type="Proteomes" id="UP001203852"/>
    </source>
</evidence>
<dbReference type="Gene3D" id="3.30.559.10">
    <property type="entry name" value="Chloramphenicol acetyltransferase-like domain"/>
    <property type="match status" value="2"/>
</dbReference>
<dbReference type="Proteomes" id="UP001203852">
    <property type="component" value="Unassembled WGS sequence"/>
</dbReference>
<evidence type="ECO:0000256" key="2">
    <source>
        <dbReference type="SAM" id="Phobius"/>
    </source>
</evidence>
<proteinExistence type="predicted"/>
<dbReference type="PANTHER" id="PTHR31642">
    <property type="entry name" value="TRICHOTHECENE 3-O-ACETYLTRANSFERASE"/>
    <property type="match status" value="1"/>
</dbReference>
<keyword evidence="2" id="KW-0472">Membrane</keyword>
<keyword evidence="2" id="KW-0812">Transmembrane</keyword>
<dbReference type="GO" id="GO:0016747">
    <property type="term" value="F:acyltransferase activity, transferring groups other than amino-acyl groups"/>
    <property type="evidence" value="ECO:0007669"/>
    <property type="project" value="TreeGrafter"/>
</dbReference>
<dbReference type="EMBL" id="MU404353">
    <property type="protein sequence ID" value="KAI1614501.1"/>
    <property type="molecule type" value="Genomic_DNA"/>
</dbReference>
<name>A0AAN6DXN0_9EURO</name>
<evidence type="ECO:0000256" key="1">
    <source>
        <dbReference type="ARBA" id="ARBA00022679"/>
    </source>
</evidence>
<dbReference type="Pfam" id="PF02458">
    <property type="entry name" value="Transferase"/>
    <property type="match status" value="1"/>
</dbReference>
<reference evidence="3" key="1">
    <citation type="journal article" date="2022" name="bioRxiv">
        <title>Deciphering the potential niche of two novel black yeast fungi from a biological soil crust based on their genomes, phenotypes, and melanin regulation.</title>
        <authorList>
            <consortium name="DOE Joint Genome Institute"/>
            <person name="Carr E.C."/>
            <person name="Barton Q."/>
            <person name="Grambo S."/>
            <person name="Sullivan M."/>
            <person name="Renfro C.M."/>
            <person name="Kuo A."/>
            <person name="Pangilinan J."/>
            <person name="Lipzen A."/>
            <person name="Keymanesh K."/>
            <person name="Savage E."/>
            <person name="Barry K."/>
            <person name="Grigoriev I.V."/>
            <person name="Riekhof W.R."/>
            <person name="Harris S.S."/>
        </authorList>
    </citation>
    <scope>NUCLEOTIDE SEQUENCE</scope>
    <source>
        <strain evidence="3">JF 03-4F</strain>
    </source>
</reference>
<keyword evidence="4" id="KW-1185">Reference proteome</keyword>
<dbReference type="AlphaFoldDB" id="A0AAN6DXN0"/>
<comment type="caution">
    <text evidence="3">The sequence shown here is derived from an EMBL/GenBank/DDBJ whole genome shotgun (WGS) entry which is preliminary data.</text>
</comment>
<evidence type="ECO:0000313" key="3">
    <source>
        <dbReference type="EMBL" id="KAI1614501.1"/>
    </source>
</evidence>
<keyword evidence="2" id="KW-1133">Transmembrane helix</keyword>
<keyword evidence="1" id="KW-0808">Transferase</keyword>
<accession>A0AAN6DXN0</accession>
<dbReference type="PANTHER" id="PTHR31642:SF310">
    <property type="entry name" value="FATTY ALCOHOL:CAFFEOYL-COA ACYLTRANSFERASE"/>
    <property type="match status" value="1"/>
</dbReference>
<organism evidence="3 4">
    <name type="scientific">Exophiala viscosa</name>
    <dbReference type="NCBI Taxonomy" id="2486360"/>
    <lineage>
        <taxon>Eukaryota</taxon>
        <taxon>Fungi</taxon>
        <taxon>Dikarya</taxon>
        <taxon>Ascomycota</taxon>
        <taxon>Pezizomycotina</taxon>
        <taxon>Eurotiomycetes</taxon>
        <taxon>Chaetothyriomycetidae</taxon>
        <taxon>Chaetothyriales</taxon>
        <taxon>Herpotrichiellaceae</taxon>
        <taxon>Exophiala</taxon>
    </lineage>
</organism>
<protein>
    <submittedName>
        <fullName evidence="3">Uncharacterized protein</fullName>
    </submittedName>
</protein>
<sequence>MAVDVTYQLQPSRPFRAFYALTVADSFMVQLDSAYLYIFSAQLNDSEKSELGRTLSQSLATFFQSAEPSAYNLPELLGTIYEDPGTGYLTVKVSHSSSVPFIVKDRSSQARFSDLKPDQGFPPQPLKPTIFGPGVTAPPPDAAKGIPALWVQLTFIDGGFVVHVHIHHWIAGASSTARLVEAWFERARLMTTTTDMKSDLHMDLSSLFSSCTIKMGHRQQLTHTLAAVTAPQLGHPDLLHVPGGRRVWAGMDFPPIVLLILIKVFTFLMTYLPFILPRCDSQISHYTPEALSRLRRDLTMNDCLTALLWRCISRARPPPPADQGSKSLASISTLLTAVDYKSRVQPPLHANFFGNANLDVYTELPMSTLVGTPDGTSKQPPTTTYIAAQIHNSVQGTTDSYVRSFYQLIASRPRILDTRHRPIRFQYGPDVLCTSWEHIHAHDALLQLRLPNPAASETKIRFETVRHVHNEGLDGAIVVLPAFGRKWKAQDAGTSGRQGGLDVAISLTRKSMKILMQDEEFRRYATWAEETGRSS</sequence>
<feature type="transmembrane region" description="Helical" evidence="2">
    <location>
        <begin position="256"/>
        <end position="276"/>
    </location>
</feature>
<gene>
    <name evidence="3" type="ORF">EDD36DRAFT_464336</name>
</gene>
<dbReference type="InterPro" id="IPR050317">
    <property type="entry name" value="Plant_Fungal_Acyltransferase"/>
</dbReference>
<dbReference type="InterPro" id="IPR023213">
    <property type="entry name" value="CAT-like_dom_sf"/>
</dbReference>